<name>A0A5J6V878_9MICO</name>
<dbReference type="OrthoDB" id="4850727at2"/>
<dbReference type="AlphaFoldDB" id="A0A5J6V878"/>
<accession>A0A5J6V878</accession>
<evidence type="ECO:0000313" key="3">
    <source>
        <dbReference type="Proteomes" id="UP000326546"/>
    </source>
</evidence>
<organism evidence="2 3">
    <name type="scientific">Ornithinimicrobium pratense</name>
    <dbReference type="NCBI Taxonomy" id="2593973"/>
    <lineage>
        <taxon>Bacteria</taxon>
        <taxon>Bacillati</taxon>
        <taxon>Actinomycetota</taxon>
        <taxon>Actinomycetes</taxon>
        <taxon>Micrococcales</taxon>
        <taxon>Ornithinimicrobiaceae</taxon>
        <taxon>Ornithinimicrobium</taxon>
    </lineage>
</organism>
<dbReference type="Proteomes" id="UP000326546">
    <property type="component" value="Chromosome"/>
</dbReference>
<feature type="region of interest" description="Disordered" evidence="1">
    <location>
        <begin position="193"/>
        <end position="215"/>
    </location>
</feature>
<keyword evidence="3" id="KW-1185">Reference proteome</keyword>
<dbReference type="EMBL" id="CP044427">
    <property type="protein sequence ID" value="QFG69988.1"/>
    <property type="molecule type" value="Genomic_DNA"/>
</dbReference>
<evidence type="ECO:0000313" key="2">
    <source>
        <dbReference type="EMBL" id="QFG69988.1"/>
    </source>
</evidence>
<dbReference type="RefSeq" id="WP_158062482.1">
    <property type="nucleotide sequence ID" value="NZ_CP044427.1"/>
</dbReference>
<reference evidence="2 3" key="1">
    <citation type="submission" date="2019-09" db="EMBL/GenBank/DDBJ databases">
        <title>Serinicoccus pratensis sp. nov., isolated from meadow soil.</title>
        <authorList>
            <person name="Zhang W."/>
        </authorList>
    </citation>
    <scope>NUCLEOTIDE SEQUENCE [LARGE SCALE GENOMIC DNA]</scope>
    <source>
        <strain evidence="2 3">W204</strain>
    </source>
</reference>
<proteinExistence type="predicted"/>
<protein>
    <submittedName>
        <fullName evidence="2">Uncharacterized protein</fullName>
    </submittedName>
</protein>
<gene>
    <name evidence="2" type="ORF">FY030_15870</name>
</gene>
<sequence length="786" mass="82957">MTTPSRGSAELRELVRAHGADLHRLAAMLTGAEVLATSLTARTLAHHDPVSPVSPDRVKTDLVRNYLRSAPRRQEGVRATDGDAGDVLRHLRPRARAAAALQLVEGWDAEPTARAVGVSRSKVATLVPSVPGLDFALVAVADQHALAGQELEEAVLGATPDSGLAPTRWRGRGPLIAAVLAVALAVGLVQAEDRGDEGGQGAGAEHPETLTTTGHTDLTEAGWLLDEDGDPPRSVNGVHLRETVTLDKGRRDTLVSLPTAPEFAFAAFGVLWCDMPPTEDDHLKVPAGTLRVDGVEITLPCAGREGSPPVTQVVALPPSGQGMLELSGDMPGDGVATLGVYQETESHLIPMPRGDLTEGPPVDDGAVELDLSEGGPGMHHNWRAVQSFSVGHGSTIRVWAGRTGGIAVNVDGVPATDDGDVAAVMALLEAQLEEPSDAAQVMMPEPRDYADWSTQQADVRDGRWLVPAPDAVRTFTLPSQLTPGAGERRTVTVEVVTENVDDHLQVVVTDALPAAVDTAPVVALATPDAPLFVTGHRMVGQWEVPADGHVRELTLDDSGPLPEETVILAVREPDPTGWSSWGEGRLSRGGEAVPFWPQRALAGALLELRRPEFAQLPPGPGPLTVAVPAAVGHPATSILAYTPVPYEEFDFSAAVVPADIWPAGSPPTDPHSQSHMVGYETVTTIGPQDLQDGQVTVSVEPGGEVAVQATTEGKGRIRFLVDGQPADGLWASDGWWSSWTVQPVTSVVSVAHFLTPRSTIELTVVVEDYEDFSLQVQTGDPSWLSP</sequence>
<evidence type="ECO:0000256" key="1">
    <source>
        <dbReference type="SAM" id="MobiDB-lite"/>
    </source>
</evidence>
<dbReference type="KEGG" id="serw:FY030_15870"/>